<keyword evidence="2" id="KW-0238">DNA-binding</keyword>
<keyword evidence="3" id="KW-0804">Transcription</keyword>
<evidence type="ECO:0000256" key="2">
    <source>
        <dbReference type="ARBA" id="ARBA00023125"/>
    </source>
</evidence>
<evidence type="ECO:0000256" key="4">
    <source>
        <dbReference type="SAM" id="MobiDB-lite"/>
    </source>
</evidence>
<dbReference type="InterPro" id="IPR036955">
    <property type="entry name" value="AP2/ERF_dom_sf"/>
</dbReference>
<feature type="domain" description="AP2/ERF" evidence="5">
    <location>
        <begin position="20"/>
        <end position="81"/>
    </location>
</feature>
<dbReference type="GO" id="GO:0003700">
    <property type="term" value="F:DNA-binding transcription factor activity"/>
    <property type="evidence" value="ECO:0007669"/>
    <property type="project" value="InterPro"/>
</dbReference>
<dbReference type="InterPro" id="IPR001623">
    <property type="entry name" value="DnaJ_domain"/>
</dbReference>
<keyword evidence="1" id="KW-0805">Transcription regulation</keyword>
<gene>
    <name evidence="6" type="ORF">V5E97_01120</name>
</gene>
<dbReference type="CDD" id="cd06257">
    <property type="entry name" value="DnaJ"/>
    <property type="match status" value="1"/>
</dbReference>
<sequence length="305" mass="34006">MTQSHSHSHSQSGSERKRDRLRGVTEQPASHGEGRYRAWIGRGKGRQVNLGLYPDRWLAAFAYNAAVEAVRGDLRTKNEIPEKHQPSADQVRRINARVRGRLGLDQPIPHDEVPPSADQLLTLLEITVASFWRGQVATHVADLGRELQVAARRLAESARLLLWSHSSGHPTACEALALLLGRRLDRTFRRADVTREVLDDDGDDELRLARWLVYPDELPGGGGFRETIAHLYLADEAVDSSRSSTIPAWALTLGVVPPFSSERVRFAYRARSKTVHPDAGGDHAEFVRLQAAYEDAQNYCTSRGL</sequence>
<evidence type="ECO:0000256" key="3">
    <source>
        <dbReference type="ARBA" id="ARBA00023163"/>
    </source>
</evidence>
<dbReference type="AlphaFoldDB" id="A0AAU7CGS6"/>
<dbReference type="GO" id="GO:0003677">
    <property type="term" value="F:DNA binding"/>
    <property type="evidence" value="ECO:0007669"/>
    <property type="project" value="UniProtKB-KW"/>
</dbReference>
<dbReference type="SUPFAM" id="SSF46565">
    <property type="entry name" value="Chaperone J-domain"/>
    <property type="match status" value="1"/>
</dbReference>
<feature type="compositionally biased region" description="Low complexity" evidence="4">
    <location>
        <begin position="1"/>
        <end position="13"/>
    </location>
</feature>
<evidence type="ECO:0000313" key="6">
    <source>
        <dbReference type="EMBL" id="XBH04643.1"/>
    </source>
</evidence>
<feature type="compositionally biased region" description="Basic and acidic residues" evidence="4">
    <location>
        <begin position="14"/>
        <end position="23"/>
    </location>
</feature>
<dbReference type="InterPro" id="IPR036869">
    <property type="entry name" value="J_dom_sf"/>
</dbReference>
<evidence type="ECO:0000259" key="5">
    <source>
        <dbReference type="PROSITE" id="PS51032"/>
    </source>
</evidence>
<dbReference type="InterPro" id="IPR001471">
    <property type="entry name" value="AP2/ERF_dom"/>
</dbReference>
<dbReference type="EMBL" id="CP155447">
    <property type="protein sequence ID" value="XBH04643.1"/>
    <property type="molecule type" value="Genomic_DNA"/>
</dbReference>
<dbReference type="PROSITE" id="PS51032">
    <property type="entry name" value="AP2_ERF"/>
    <property type="match status" value="1"/>
</dbReference>
<evidence type="ECO:0000256" key="1">
    <source>
        <dbReference type="ARBA" id="ARBA00023015"/>
    </source>
</evidence>
<protein>
    <submittedName>
        <fullName evidence="6">J domain-containing protein</fullName>
    </submittedName>
</protein>
<accession>A0AAU7CGS6</accession>
<organism evidence="6">
    <name type="scientific">Singulisphaera sp. Ch08</name>
    <dbReference type="NCBI Taxonomy" id="3120278"/>
    <lineage>
        <taxon>Bacteria</taxon>
        <taxon>Pseudomonadati</taxon>
        <taxon>Planctomycetota</taxon>
        <taxon>Planctomycetia</taxon>
        <taxon>Isosphaerales</taxon>
        <taxon>Isosphaeraceae</taxon>
        <taxon>Singulisphaera</taxon>
    </lineage>
</organism>
<dbReference type="Gene3D" id="1.10.287.110">
    <property type="entry name" value="DnaJ domain"/>
    <property type="match status" value="1"/>
</dbReference>
<reference evidence="6" key="1">
    <citation type="submission" date="2024-05" db="EMBL/GenBank/DDBJ databases">
        <title>Planctomycetes of the genus Singulisphaera possess chitinolytic capabilities.</title>
        <authorList>
            <person name="Ivanova A."/>
        </authorList>
    </citation>
    <scope>NUCLEOTIDE SEQUENCE</scope>
    <source>
        <strain evidence="6">Ch08T</strain>
    </source>
</reference>
<dbReference type="RefSeq" id="WP_406697434.1">
    <property type="nucleotide sequence ID" value="NZ_CP155447.1"/>
</dbReference>
<proteinExistence type="predicted"/>
<name>A0AAU7CGS6_9BACT</name>
<feature type="region of interest" description="Disordered" evidence="4">
    <location>
        <begin position="1"/>
        <end position="33"/>
    </location>
</feature>
<dbReference type="Gene3D" id="3.30.730.10">
    <property type="entry name" value="AP2/ERF domain"/>
    <property type="match status" value="1"/>
</dbReference>